<dbReference type="PANTHER" id="PTHR11432:SF3">
    <property type="entry name" value="NADH-UBIQUINONE OXIDOREDUCTASE CHAIN 1"/>
    <property type="match status" value="1"/>
</dbReference>
<comment type="function">
    <text evidence="5">NDH-1 shuttles electrons from NADH, via FMN and iron-sulfur (Fe-S) centers, to quinones in the respiratory chain. The immediate electron acceptor for the enzyme in this species is believed to be ubiquinone. Couples the redox reaction to proton translocation (for every two electrons transferred, four hydrogen ions are translocated across the cytoplasmic membrane), and thus conserves the redox energy in a proton gradient. This subunit may bind ubiquinone.</text>
</comment>
<dbReference type="GO" id="GO:0016655">
    <property type="term" value="F:oxidoreductase activity, acting on NAD(P)H, quinone or similar compound as acceptor"/>
    <property type="evidence" value="ECO:0007669"/>
    <property type="project" value="UniProtKB-UniRule"/>
</dbReference>
<reference evidence="7 8" key="1">
    <citation type="submission" date="2017-09" db="EMBL/GenBank/DDBJ databases">
        <title>Depth-based differentiation of microbial function through sediment-hosted aquifers and enrichment of novel symbionts in the deep terrestrial subsurface.</title>
        <authorList>
            <person name="Probst A.J."/>
            <person name="Ladd B."/>
            <person name="Jarett J.K."/>
            <person name="Geller-Mcgrath D.E."/>
            <person name="Sieber C.M."/>
            <person name="Emerson J.B."/>
            <person name="Anantharaman K."/>
            <person name="Thomas B.C."/>
            <person name="Malmstrom R."/>
            <person name="Stieglmeier M."/>
            <person name="Klingl A."/>
            <person name="Woyke T."/>
            <person name="Ryan C.M."/>
            <person name="Banfield J.F."/>
        </authorList>
    </citation>
    <scope>NUCLEOTIDE SEQUENCE [LARGE SCALE GENOMIC DNA]</scope>
    <source>
        <strain evidence="7">CG17_big_fil_post_rev_8_21_14_2_50_48_46</strain>
    </source>
</reference>
<gene>
    <name evidence="5" type="primary">nuoH</name>
    <name evidence="7" type="ORF">COW36_14720</name>
</gene>
<evidence type="ECO:0000313" key="7">
    <source>
        <dbReference type="EMBL" id="PIW15968.1"/>
    </source>
</evidence>
<keyword evidence="5" id="KW-1003">Cell membrane</keyword>
<feature type="transmembrane region" description="Helical" evidence="5">
    <location>
        <begin position="81"/>
        <end position="105"/>
    </location>
</feature>
<dbReference type="InterPro" id="IPR018086">
    <property type="entry name" value="NADH_UbQ_OxRdtase_su1_CS"/>
</dbReference>
<accession>A0A2M7G2F5</accession>
<dbReference type="GO" id="GO:0009060">
    <property type="term" value="P:aerobic respiration"/>
    <property type="evidence" value="ECO:0007669"/>
    <property type="project" value="TreeGrafter"/>
</dbReference>
<comment type="subcellular location">
    <subcellularLocation>
        <location evidence="5 6">Cell membrane</location>
        <topology evidence="5 6">Multi-pass membrane protein</topology>
    </subcellularLocation>
    <subcellularLocation>
        <location evidence="1">Membrane</location>
        <topology evidence="1">Multi-pass membrane protein</topology>
    </subcellularLocation>
</comment>
<dbReference type="EC" id="7.1.1.-" evidence="5"/>
<keyword evidence="5" id="KW-1278">Translocase</keyword>
<keyword evidence="4 5" id="KW-0472">Membrane</keyword>
<evidence type="ECO:0000256" key="4">
    <source>
        <dbReference type="ARBA" id="ARBA00023136"/>
    </source>
</evidence>
<dbReference type="PROSITE" id="PS00668">
    <property type="entry name" value="COMPLEX1_ND1_2"/>
    <property type="match status" value="1"/>
</dbReference>
<feature type="transmembrane region" description="Helical" evidence="5">
    <location>
        <begin position="7"/>
        <end position="29"/>
    </location>
</feature>
<dbReference type="EMBL" id="PFFQ01000041">
    <property type="protein sequence ID" value="PIW15968.1"/>
    <property type="molecule type" value="Genomic_DNA"/>
</dbReference>
<keyword evidence="5 6" id="KW-0520">NAD</keyword>
<feature type="transmembrane region" description="Helical" evidence="5">
    <location>
        <begin position="410"/>
        <end position="431"/>
    </location>
</feature>
<keyword evidence="5" id="KW-0874">Quinone</keyword>
<name>A0A2M7G2F5_9BACT</name>
<dbReference type="InterPro" id="IPR001694">
    <property type="entry name" value="NADH_UbQ_OxRdtase_su1/FPO"/>
</dbReference>
<dbReference type="Proteomes" id="UP000231019">
    <property type="component" value="Unassembled WGS sequence"/>
</dbReference>
<dbReference type="AlphaFoldDB" id="A0A2M7G2F5"/>
<dbReference type="GO" id="GO:0005886">
    <property type="term" value="C:plasma membrane"/>
    <property type="evidence" value="ECO:0007669"/>
    <property type="project" value="UniProtKB-SubCell"/>
</dbReference>
<feature type="transmembrane region" description="Helical" evidence="5">
    <location>
        <begin position="204"/>
        <end position="222"/>
    </location>
</feature>
<comment type="caution">
    <text evidence="7">The sequence shown here is derived from an EMBL/GenBank/DDBJ whole genome shotgun (WGS) entry which is preliminary data.</text>
</comment>
<dbReference type="PANTHER" id="PTHR11432">
    <property type="entry name" value="NADH DEHYDROGENASE SUBUNIT 1"/>
    <property type="match status" value="1"/>
</dbReference>
<protein>
    <recommendedName>
        <fullName evidence="5">NADH-quinone oxidoreductase subunit H</fullName>
        <ecNumber evidence="5">7.1.1.-</ecNumber>
    </recommendedName>
    <alternativeName>
        <fullName evidence="5">NADH dehydrogenase I subunit H</fullName>
    </alternativeName>
    <alternativeName>
        <fullName evidence="5">NDH-1 subunit H</fullName>
    </alternativeName>
</protein>
<evidence type="ECO:0000256" key="5">
    <source>
        <dbReference type="HAMAP-Rule" id="MF_01350"/>
    </source>
</evidence>
<feature type="transmembrane region" description="Helical" evidence="5">
    <location>
        <begin position="333"/>
        <end position="356"/>
    </location>
</feature>
<evidence type="ECO:0000256" key="6">
    <source>
        <dbReference type="RuleBase" id="RU000471"/>
    </source>
</evidence>
<keyword evidence="3 5" id="KW-1133">Transmembrane helix</keyword>
<evidence type="ECO:0000313" key="8">
    <source>
        <dbReference type="Proteomes" id="UP000231019"/>
    </source>
</evidence>
<feature type="transmembrane region" description="Helical" evidence="5">
    <location>
        <begin position="125"/>
        <end position="145"/>
    </location>
</feature>
<organism evidence="7 8">
    <name type="scientific">bacterium (Candidatus Blackallbacteria) CG17_big_fil_post_rev_8_21_14_2_50_48_46</name>
    <dbReference type="NCBI Taxonomy" id="2014261"/>
    <lineage>
        <taxon>Bacteria</taxon>
        <taxon>Candidatus Blackallbacteria</taxon>
    </lineage>
</organism>
<dbReference type="HAMAP" id="MF_01350">
    <property type="entry name" value="NDH1_NuoH"/>
    <property type="match status" value="1"/>
</dbReference>
<comment type="subunit">
    <text evidence="5">NDH-1 is composed of 14 different subunits. Subunits NuoA, H, J, K, L, M, N constitute the membrane sector of the complex.</text>
</comment>
<comment type="catalytic activity">
    <reaction evidence="5">
        <text>a quinone + NADH + 5 H(+)(in) = a quinol + NAD(+) + 4 H(+)(out)</text>
        <dbReference type="Rhea" id="RHEA:57888"/>
        <dbReference type="ChEBI" id="CHEBI:15378"/>
        <dbReference type="ChEBI" id="CHEBI:24646"/>
        <dbReference type="ChEBI" id="CHEBI:57540"/>
        <dbReference type="ChEBI" id="CHEBI:57945"/>
        <dbReference type="ChEBI" id="CHEBI:132124"/>
    </reaction>
</comment>
<sequence length="434" mass="47410">MIDPIMALVIFIKALFVLLFGLSMVPLLVWLERKVSALMQDRIGPNRAAIGFIRLGGLIHLIADSLKMLSKEQIIPKGVHFFHYMLAPVVIATVALVILPIVPFADVLKIGGREIPMQVLNIDAGLLWYFAMTSLMVYGVVLAGWSSNNKFSLLGGMRSSAQLISYELPLGLSVIGIVMLTGTVHLNEIVRQQGDLLFGFIPKWGILLQPLAAIVFVVCAFAETNRAPFDLAEGESELVGGFHTEYSGMLFGTFFMAEYVAMVVASSMIVTLFLGGWQIPFMNTAFLIEKAALLTQVSLAGGAVVLLGLAVYLFRYYQKHSHRFGDLRDKEALIFSGLLGLAALGSLGLLALILALGFPQEWAGPLFAALAQMGMFIGKLMFVLIMFIWVRWTLPRFRYDQLMFLGWKSLLPLALANIFLTGLGVALTGGLSGG</sequence>
<keyword evidence="5" id="KW-0830">Ubiquinone</keyword>
<keyword evidence="2 5" id="KW-0812">Transmembrane</keyword>
<dbReference type="GO" id="GO:0048038">
    <property type="term" value="F:quinone binding"/>
    <property type="evidence" value="ECO:0007669"/>
    <property type="project" value="UniProtKB-KW"/>
</dbReference>
<proteinExistence type="inferred from homology"/>
<evidence type="ECO:0000256" key="3">
    <source>
        <dbReference type="ARBA" id="ARBA00022989"/>
    </source>
</evidence>
<evidence type="ECO:0000256" key="1">
    <source>
        <dbReference type="ARBA" id="ARBA00004141"/>
    </source>
</evidence>
<feature type="transmembrane region" description="Helical" evidence="5">
    <location>
        <begin position="362"/>
        <end position="389"/>
    </location>
</feature>
<feature type="transmembrane region" description="Helical" evidence="5">
    <location>
        <begin position="259"/>
        <end position="279"/>
    </location>
</feature>
<comment type="similarity">
    <text evidence="5 6">Belongs to the complex I subunit 1 family.</text>
</comment>
<dbReference type="Pfam" id="PF00146">
    <property type="entry name" value="NADHdh"/>
    <property type="match status" value="2"/>
</dbReference>
<feature type="transmembrane region" description="Helical" evidence="5">
    <location>
        <begin position="49"/>
        <end position="69"/>
    </location>
</feature>
<feature type="transmembrane region" description="Helical" evidence="5">
    <location>
        <begin position="291"/>
        <end position="313"/>
    </location>
</feature>
<comment type="caution">
    <text evidence="5">Lacks conserved residue(s) required for the propagation of feature annotation.</text>
</comment>
<feature type="transmembrane region" description="Helical" evidence="5">
    <location>
        <begin position="166"/>
        <end position="184"/>
    </location>
</feature>
<dbReference type="GO" id="GO:0003954">
    <property type="term" value="F:NADH dehydrogenase activity"/>
    <property type="evidence" value="ECO:0007669"/>
    <property type="project" value="TreeGrafter"/>
</dbReference>
<evidence type="ECO:0000256" key="2">
    <source>
        <dbReference type="ARBA" id="ARBA00022692"/>
    </source>
</evidence>